<dbReference type="PANTHER" id="PTHR30572:SF18">
    <property type="entry name" value="ABC-TYPE MACROLIDE FAMILY EXPORT SYSTEM PERMEASE COMPONENT 2"/>
    <property type="match status" value="1"/>
</dbReference>
<protein>
    <submittedName>
        <fullName evidence="9">FtsX-like permease family protein</fullName>
    </submittedName>
</protein>
<dbReference type="RefSeq" id="WP_157307775.1">
    <property type="nucleotide sequence ID" value="NZ_WRXN01000008.1"/>
</dbReference>
<evidence type="ECO:0000256" key="6">
    <source>
        <dbReference type="SAM" id="Phobius"/>
    </source>
</evidence>
<comment type="subcellular location">
    <subcellularLocation>
        <location evidence="1">Cell membrane</location>
        <topology evidence="1">Multi-pass membrane protein</topology>
    </subcellularLocation>
</comment>
<evidence type="ECO:0000313" key="10">
    <source>
        <dbReference type="Proteomes" id="UP000461730"/>
    </source>
</evidence>
<keyword evidence="5 6" id="KW-0472">Membrane</keyword>
<feature type="domain" description="MacB-like periplasmic core" evidence="8">
    <location>
        <begin position="20"/>
        <end position="240"/>
    </location>
</feature>
<feature type="transmembrane region" description="Helical" evidence="6">
    <location>
        <begin position="21"/>
        <end position="41"/>
    </location>
</feature>
<dbReference type="PANTHER" id="PTHR30572">
    <property type="entry name" value="MEMBRANE COMPONENT OF TRANSPORTER-RELATED"/>
    <property type="match status" value="1"/>
</dbReference>
<evidence type="ECO:0000259" key="7">
    <source>
        <dbReference type="Pfam" id="PF02687"/>
    </source>
</evidence>
<feature type="transmembrane region" description="Helical" evidence="6">
    <location>
        <begin position="335"/>
        <end position="358"/>
    </location>
</feature>
<keyword evidence="2" id="KW-1003">Cell membrane</keyword>
<feature type="domain" description="ABC3 transporter permease C-terminal" evidence="7">
    <location>
        <begin position="675"/>
        <end position="787"/>
    </location>
</feature>
<dbReference type="InterPro" id="IPR050250">
    <property type="entry name" value="Macrolide_Exporter_MacB"/>
</dbReference>
<feature type="transmembrane region" description="Helical" evidence="6">
    <location>
        <begin position="378"/>
        <end position="402"/>
    </location>
</feature>
<evidence type="ECO:0000259" key="8">
    <source>
        <dbReference type="Pfam" id="PF12704"/>
    </source>
</evidence>
<comment type="caution">
    <text evidence="9">The sequence shown here is derived from an EMBL/GenBank/DDBJ whole genome shotgun (WGS) entry which is preliminary data.</text>
</comment>
<proteinExistence type="predicted"/>
<reference evidence="9 10" key="1">
    <citation type="submission" date="2019-12" db="EMBL/GenBank/DDBJ databases">
        <title>Chitinophaga sp. strain ysch24 (GDMCC 1.1355), whole genome shotgun sequence.</title>
        <authorList>
            <person name="Zhang X."/>
        </authorList>
    </citation>
    <scope>NUCLEOTIDE SEQUENCE [LARGE SCALE GENOMIC DNA]</scope>
    <source>
        <strain evidence="10">ysch24</strain>
    </source>
</reference>
<keyword evidence="3 6" id="KW-0812">Transmembrane</keyword>
<feature type="transmembrane region" description="Helical" evidence="6">
    <location>
        <begin position="287"/>
        <end position="306"/>
    </location>
</feature>
<keyword evidence="10" id="KW-1185">Reference proteome</keyword>
<dbReference type="Pfam" id="PF02687">
    <property type="entry name" value="FtsX"/>
    <property type="match status" value="2"/>
</dbReference>
<name>A0A7K1U7J9_9BACT</name>
<dbReference type="AlphaFoldDB" id="A0A7K1U7J9"/>
<evidence type="ECO:0000256" key="4">
    <source>
        <dbReference type="ARBA" id="ARBA00022989"/>
    </source>
</evidence>
<evidence type="ECO:0000313" key="9">
    <source>
        <dbReference type="EMBL" id="MVT10329.1"/>
    </source>
</evidence>
<gene>
    <name evidence="9" type="ORF">GO493_18800</name>
</gene>
<organism evidence="9 10">
    <name type="scientific">Chitinophaga tropicalis</name>
    <dbReference type="NCBI Taxonomy" id="2683588"/>
    <lineage>
        <taxon>Bacteria</taxon>
        <taxon>Pseudomonadati</taxon>
        <taxon>Bacteroidota</taxon>
        <taxon>Chitinophagia</taxon>
        <taxon>Chitinophagales</taxon>
        <taxon>Chitinophagaceae</taxon>
        <taxon>Chitinophaga</taxon>
    </lineage>
</organism>
<feature type="domain" description="ABC3 transporter permease C-terminal" evidence="7">
    <location>
        <begin position="290"/>
        <end position="405"/>
    </location>
</feature>
<sequence length="794" mass="88918">MLRNYFKIAFRNLWRHKIFSLINIMGLAVGMTAGFLIFLYVRFELSYDSFHSRSERIYRIVADLKTPTDIIHESLAPWGVPPNLKNDFPEVASFVRVTRANKVMVRKEAAEFQEGSILWADSSFFNVFDFGLLAGNPQTALKEPFSVVLSETAAKKYFGKESPIGQTLQIEEDGYPVKVTGIMKDIPENSQIKGDIVMSLTTMVKLWDPKMDNNWGGYGAYGYLLLKPGADPGALERKLPAFLEKHTGAAMKQSQVYTTLLLEPLRDVYLHSTRDGQKKGNITNVCIFSIIAIFIMLIACFNFINLTTARSAERAREVGVRKVVGAERAQLTKQFIGESVIICLISFSLAVLLGWMLLPLFNQLAGKTISQSIFEHTGYLGILLLSAIGIGILAGLYPALVLSSFKPVTVLKGRFSTGTHGILLRKVLVVSQFAIAIGLIVSTIIVYNQMNYMRNRDLGFNKDQILVMDTQGAPSRYAFKEALSRISGVKSTAMSLSIPGGVNSQAYSEVENFKGELQAGSLDLYYVDFDFINQFKIKIVAGRAFSEQFKTDTLQAMIINETAVKMFGYSSPEQAIGKRFSQWESKGVIIGVMKDFHFRSLQEPIKPLSMRISPRNDQFVSVEVSSADLQNTIAAIEKKWKELIPGRSFNYYFLDEFFDRQYRSEERFGKLFLNFASLAIFISCLGLLGLVSYSTVQRAKEIGVRKVMGASVSNIVTLLSKDFLKLIIIAAVIAFPVVWFAMNKWLQDFAYRVTVSWWYFLIAGVLAILIALFTIGIQAIKTAIANPVKSLRTE</sequence>
<accession>A0A7K1U7J9</accession>
<dbReference type="InterPro" id="IPR003838">
    <property type="entry name" value="ABC3_permease_C"/>
</dbReference>
<evidence type="ECO:0000256" key="1">
    <source>
        <dbReference type="ARBA" id="ARBA00004651"/>
    </source>
</evidence>
<dbReference type="Pfam" id="PF12704">
    <property type="entry name" value="MacB_PCD"/>
    <property type="match status" value="1"/>
</dbReference>
<dbReference type="GO" id="GO:0005886">
    <property type="term" value="C:plasma membrane"/>
    <property type="evidence" value="ECO:0007669"/>
    <property type="project" value="UniProtKB-SubCell"/>
</dbReference>
<keyword evidence="4 6" id="KW-1133">Transmembrane helix</keyword>
<dbReference type="GO" id="GO:0022857">
    <property type="term" value="F:transmembrane transporter activity"/>
    <property type="evidence" value="ECO:0007669"/>
    <property type="project" value="TreeGrafter"/>
</dbReference>
<evidence type="ECO:0000256" key="5">
    <source>
        <dbReference type="ARBA" id="ARBA00023136"/>
    </source>
</evidence>
<feature type="transmembrane region" description="Helical" evidence="6">
    <location>
        <begin position="671"/>
        <end position="696"/>
    </location>
</feature>
<feature type="transmembrane region" description="Helical" evidence="6">
    <location>
        <begin position="757"/>
        <end position="780"/>
    </location>
</feature>
<evidence type="ECO:0000256" key="2">
    <source>
        <dbReference type="ARBA" id="ARBA00022475"/>
    </source>
</evidence>
<dbReference type="EMBL" id="WRXN01000008">
    <property type="protein sequence ID" value="MVT10329.1"/>
    <property type="molecule type" value="Genomic_DNA"/>
</dbReference>
<dbReference type="Proteomes" id="UP000461730">
    <property type="component" value="Unassembled WGS sequence"/>
</dbReference>
<dbReference type="InterPro" id="IPR025857">
    <property type="entry name" value="MacB_PCD"/>
</dbReference>
<feature type="transmembrane region" description="Helical" evidence="6">
    <location>
        <begin position="723"/>
        <end position="742"/>
    </location>
</feature>
<evidence type="ECO:0000256" key="3">
    <source>
        <dbReference type="ARBA" id="ARBA00022692"/>
    </source>
</evidence>
<feature type="transmembrane region" description="Helical" evidence="6">
    <location>
        <begin position="423"/>
        <end position="447"/>
    </location>
</feature>